<keyword evidence="3" id="KW-1185">Reference proteome</keyword>
<gene>
    <name evidence="2" type="ORF">H4K34_09955</name>
</gene>
<accession>A0A7H0VAF7</accession>
<evidence type="ECO:0008006" key="4">
    <source>
        <dbReference type="Google" id="ProtNLM"/>
    </source>
</evidence>
<reference evidence="2 3" key="1">
    <citation type="submission" date="2020-08" db="EMBL/GenBank/DDBJ databases">
        <title>Croceimicrobium hydrocarbonivorans gen. nov., sp. nov., a novel marine bacterium isolated from a bacterial consortium that degrades polyethylene terephthalate.</title>
        <authorList>
            <person name="Liu R."/>
        </authorList>
    </citation>
    <scope>NUCLEOTIDE SEQUENCE [LARGE SCALE GENOMIC DNA]</scope>
    <source>
        <strain evidence="2 3">A20-9</strain>
    </source>
</reference>
<dbReference type="AlphaFoldDB" id="A0A7H0VAF7"/>
<dbReference type="RefSeq" id="WP_210757272.1">
    <property type="nucleotide sequence ID" value="NZ_CP060139.1"/>
</dbReference>
<dbReference type="KEGG" id="chyd:H4K34_09955"/>
<proteinExistence type="predicted"/>
<name>A0A7H0VAF7_9FLAO</name>
<sequence>MRFTKILILASLSLFLIIACEQNQKFGDVPSLSWRKANFRYLGDTADNRRVVDLTVYFTDGDGDIGREDENSSDTCDLANYSRFLERYDLFIYYYEQVNGEYREITPQDSCLPFHNILPNLTPTGQNKTLEGEITTPFDYANFPVNNTDSIRFEFLLVDRAGHESSRIIGKSISIKN</sequence>
<evidence type="ECO:0000313" key="2">
    <source>
        <dbReference type="EMBL" id="QNR22705.1"/>
    </source>
</evidence>
<protein>
    <recommendedName>
        <fullName evidence="4">Lipoprotein</fullName>
    </recommendedName>
</protein>
<keyword evidence="1" id="KW-0732">Signal</keyword>
<feature type="signal peptide" evidence="1">
    <location>
        <begin position="1"/>
        <end position="21"/>
    </location>
</feature>
<dbReference type="EMBL" id="CP060139">
    <property type="protein sequence ID" value="QNR22705.1"/>
    <property type="molecule type" value="Genomic_DNA"/>
</dbReference>
<evidence type="ECO:0000256" key="1">
    <source>
        <dbReference type="SAM" id="SignalP"/>
    </source>
</evidence>
<organism evidence="2 3">
    <name type="scientific">Croceimicrobium hydrocarbonivorans</name>
    <dbReference type="NCBI Taxonomy" id="2761580"/>
    <lineage>
        <taxon>Bacteria</taxon>
        <taxon>Pseudomonadati</taxon>
        <taxon>Bacteroidota</taxon>
        <taxon>Flavobacteriia</taxon>
        <taxon>Flavobacteriales</taxon>
        <taxon>Owenweeksiaceae</taxon>
        <taxon>Croceimicrobium</taxon>
    </lineage>
</organism>
<dbReference type="PROSITE" id="PS51257">
    <property type="entry name" value="PROKAR_LIPOPROTEIN"/>
    <property type="match status" value="1"/>
</dbReference>
<feature type="chain" id="PRO_5028994341" description="Lipoprotein" evidence="1">
    <location>
        <begin position="22"/>
        <end position="177"/>
    </location>
</feature>
<evidence type="ECO:0000313" key="3">
    <source>
        <dbReference type="Proteomes" id="UP000516305"/>
    </source>
</evidence>
<dbReference type="Proteomes" id="UP000516305">
    <property type="component" value="Chromosome"/>
</dbReference>